<proteinExistence type="predicted"/>
<gene>
    <name evidence="1" type="ORF">FHS92_003499</name>
</gene>
<dbReference type="Gene3D" id="3.90.226.10">
    <property type="entry name" value="2-enoyl-CoA Hydratase, Chain A, domain 1"/>
    <property type="match status" value="1"/>
</dbReference>
<dbReference type="InterPro" id="IPR029045">
    <property type="entry name" value="ClpP/crotonase-like_dom_sf"/>
</dbReference>
<dbReference type="RefSeq" id="WP_066861848.1">
    <property type="nucleotide sequence ID" value="NZ_JACIJP010000014.1"/>
</dbReference>
<dbReference type="SUPFAM" id="SSF52096">
    <property type="entry name" value="ClpP/crotonase"/>
    <property type="match status" value="1"/>
</dbReference>
<dbReference type="Proteomes" id="UP000552700">
    <property type="component" value="Unassembled WGS sequence"/>
</dbReference>
<dbReference type="EMBL" id="JACIJP010000014">
    <property type="protein sequence ID" value="MBB6125735.1"/>
    <property type="molecule type" value="Genomic_DNA"/>
</dbReference>
<reference evidence="1 2" key="1">
    <citation type="submission" date="2020-08" db="EMBL/GenBank/DDBJ databases">
        <title>Genomic Encyclopedia of Type Strains, Phase IV (KMG-IV): sequencing the most valuable type-strain genomes for metagenomic binning, comparative biology and taxonomic classification.</title>
        <authorList>
            <person name="Goeker M."/>
        </authorList>
    </citation>
    <scope>NUCLEOTIDE SEQUENCE [LARGE SCALE GENOMIC DNA]</scope>
    <source>
        <strain evidence="1 2">DSM 102255</strain>
    </source>
</reference>
<organism evidence="1 2">
    <name type="scientific">Sphingobium subterraneum</name>
    <dbReference type="NCBI Taxonomy" id="627688"/>
    <lineage>
        <taxon>Bacteria</taxon>
        <taxon>Pseudomonadati</taxon>
        <taxon>Pseudomonadota</taxon>
        <taxon>Alphaproteobacteria</taxon>
        <taxon>Sphingomonadales</taxon>
        <taxon>Sphingomonadaceae</taxon>
        <taxon>Sphingobium</taxon>
    </lineage>
</organism>
<evidence type="ECO:0000313" key="1">
    <source>
        <dbReference type="EMBL" id="MBB6125735.1"/>
    </source>
</evidence>
<evidence type="ECO:0000313" key="2">
    <source>
        <dbReference type="Proteomes" id="UP000552700"/>
    </source>
</evidence>
<sequence length="61" mass="6927">MRIGLTPDMALPFWLARRVGPHAARRIILQDQPVASDRALKLELCDQVVEGGERECERRVS</sequence>
<protein>
    <submittedName>
        <fullName evidence="1">Enoyl-CoA hydratase/carnithine racemase</fullName>
    </submittedName>
</protein>
<keyword evidence="2" id="KW-1185">Reference proteome</keyword>
<accession>A0A841JB70</accession>
<dbReference type="AlphaFoldDB" id="A0A841JB70"/>
<name>A0A841JB70_9SPHN</name>
<comment type="caution">
    <text evidence="1">The sequence shown here is derived from an EMBL/GenBank/DDBJ whole genome shotgun (WGS) entry which is preliminary data.</text>
</comment>